<dbReference type="SUPFAM" id="SSF55729">
    <property type="entry name" value="Acyl-CoA N-acyltransferases (Nat)"/>
    <property type="match status" value="1"/>
</dbReference>
<name>A0A2R8ANA4_9RHOB</name>
<gene>
    <name evidence="2" type="ORF">PRI8871_00114</name>
</gene>
<accession>A0A2R8ANA4</accession>
<sequence>MKPDVRKLYQVVEATWPPAEQVIAGPWVLRVGAGGGKRVSAATKRARFDAGIDIPAAEEAMRFMGQDPLFMIRDGETDLDEALEARGYRIIDPVNLYLCPVHSLTDKLLPRVRVFTIWEPLAWMREAWAKAGIGAARQEVMARVKGPKTALLGRINDKPAGVGFCAIDDARDVAMVHALEVVPSQRRQGLAAWMMRGAAFWAADWGTEWLAVLCTQQNDAANALYQGLGMELVGQYHYRILGDEES</sequence>
<proteinExistence type="predicted"/>
<reference evidence="3" key="1">
    <citation type="submission" date="2018-03" db="EMBL/GenBank/DDBJ databases">
        <authorList>
            <person name="Rodrigo-Torres L."/>
            <person name="Arahal R. D."/>
            <person name="Lucena T."/>
        </authorList>
    </citation>
    <scope>NUCLEOTIDE SEQUENCE [LARGE SCALE GENOMIC DNA]</scope>
    <source>
        <strain evidence="3">CECT 8871</strain>
    </source>
</reference>
<dbReference type="EMBL" id="OMOJ01000001">
    <property type="protein sequence ID" value="SPF77531.1"/>
    <property type="molecule type" value="Genomic_DNA"/>
</dbReference>
<protein>
    <recommendedName>
        <fullName evidence="1">N-acetyltransferase domain-containing protein</fullName>
    </recommendedName>
</protein>
<dbReference type="InterPro" id="IPR016181">
    <property type="entry name" value="Acyl_CoA_acyltransferase"/>
</dbReference>
<dbReference type="InterPro" id="IPR000182">
    <property type="entry name" value="GNAT_dom"/>
</dbReference>
<evidence type="ECO:0000259" key="1">
    <source>
        <dbReference type="PROSITE" id="PS51186"/>
    </source>
</evidence>
<dbReference type="RefSeq" id="WP_108884241.1">
    <property type="nucleotide sequence ID" value="NZ_OMOJ01000001.1"/>
</dbReference>
<evidence type="ECO:0000313" key="3">
    <source>
        <dbReference type="Proteomes" id="UP000244904"/>
    </source>
</evidence>
<feature type="domain" description="N-acetyltransferase" evidence="1">
    <location>
        <begin position="107"/>
        <end position="246"/>
    </location>
</feature>
<dbReference type="PROSITE" id="PS51186">
    <property type="entry name" value="GNAT"/>
    <property type="match status" value="1"/>
</dbReference>
<dbReference type="AlphaFoldDB" id="A0A2R8ANA4"/>
<dbReference type="CDD" id="cd04301">
    <property type="entry name" value="NAT_SF"/>
    <property type="match status" value="1"/>
</dbReference>
<evidence type="ECO:0000313" key="2">
    <source>
        <dbReference type="EMBL" id="SPF77531.1"/>
    </source>
</evidence>
<dbReference type="Pfam" id="PF00583">
    <property type="entry name" value="Acetyltransf_1"/>
    <property type="match status" value="1"/>
</dbReference>
<dbReference type="Proteomes" id="UP000244904">
    <property type="component" value="Unassembled WGS sequence"/>
</dbReference>
<dbReference type="GO" id="GO:0016747">
    <property type="term" value="F:acyltransferase activity, transferring groups other than amino-acyl groups"/>
    <property type="evidence" value="ECO:0007669"/>
    <property type="project" value="InterPro"/>
</dbReference>
<dbReference type="OrthoDB" id="7301318at2"/>
<organism evidence="2 3">
    <name type="scientific">Pseudoprimorskyibacter insulae</name>
    <dbReference type="NCBI Taxonomy" id="1695997"/>
    <lineage>
        <taxon>Bacteria</taxon>
        <taxon>Pseudomonadati</taxon>
        <taxon>Pseudomonadota</taxon>
        <taxon>Alphaproteobacteria</taxon>
        <taxon>Rhodobacterales</taxon>
        <taxon>Paracoccaceae</taxon>
        <taxon>Pseudoprimorskyibacter</taxon>
    </lineage>
</organism>
<keyword evidence="3" id="KW-1185">Reference proteome</keyword>
<dbReference type="Gene3D" id="3.40.630.30">
    <property type="match status" value="1"/>
</dbReference>